<feature type="signal peptide" evidence="1">
    <location>
        <begin position="1"/>
        <end position="19"/>
    </location>
</feature>
<proteinExistence type="predicted"/>
<protein>
    <recommendedName>
        <fullName evidence="4">Saposin B-type domain-containing protein</fullName>
    </recommendedName>
</protein>
<dbReference type="Proteomes" id="UP000308267">
    <property type="component" value="Unassembled WGS sequence"/>
</dbReference>
<dbReference type="AlphaFoldDB" id="A0A4S2L9D5"/>
<accession>A0A4S2L9D5</accession>
<name>A0A4S2L9D5_OPIFE</name>
<evidence type="ECO:0008006" key="4">
    <source>
        <dbReference type="Google" id="ProtNLM"/>
    </source>
</evidence>
<keyword evidence="3" id="KW-1185">Reference proteome</keyword>
<evidence type="ECO:0000256" key="1">
    <source>
        <dbReference type="SAM" id="SignalP"/>
    </source>
</evidence>
<dbReference type="EMBL" id="SJOL01008668">
    <property type="protein sequence ID" value="TGZ59865.1"/>
    <property type="molecule type" value="Genomic_DNA"/>
</dbReference>
<feature type="chain" id="PRO_5020725232" description="Saposin B-type domain-containing protein" evidence="1">
    <location>
        <begin position="20"/>
        <end position="215"/>
    </location>
</feature>
<reference evidence="2 3" key="1">
    <citation type="journal article" date="2019" name="BMC Genomics">
        <title>New insights from Opisthorchis felineus genome: update on genomics of the epidemiologically important liver flukes.</title>
        <authorList>
            <person name="Ershov N.I."/>
            <person name="Mordvinov V.A."/>
            <person name="Prokhortchouk E.B."/>
            <person name="Pakharukova M.Y."/>
            <person name="Gunbin K.V."/>
            <person name="Ustyantsev K."/>
            <person name="Genaev M.A."/>
            <person name="Blinov A.G."/>
            <person name="Mazur A."/>
            <person name="Boulygina E."/>
            <person name="Tsygankova S."/>
            <person name="Khrameeva E."/>
            <person name="Chekanov N."/>
            <person name="Fan G."/>
            <person name="Xiao A."/>
            <person name="Zhang H."/>
            <person name="Xu X."/>
            <person name="Yang H."/>
            <person name="Solovyev V."/>
            <person name="Lee S.M."/>
            <person name="Liu X."/>
            <person name="Afonnikov D.A."/>
            <person name="Skryabin K.G."/>
        </authorList>
    </citation>
    <scope>NUCLEOTIDE SEQUENCE [LARGE SCALE GENOMIC DNA]</scope>
    <source>
        <strain evidence="2">AK-0245</strain>
        <tissue evidence="2">Whole organism</tissue>
    </source>
</reference>
<dbReference type="OrthoDB" id="69496at2759"/>
<evidence type="ECO:0000313" key="2">
    <source>
        <dbReference type="EMBL" id="TGZ59865.1"/>
    </source>
</evidence>
<gene>
    <name evidence="2" type="ORF">CRM22_008853</name>
</gene>
<organism evidence="2 3">
    <name type="scientific">Opisthorchis felineus</name>
    <dbReference type="NCBI Taxonomy" id="147828"/>
    <lineage>
        <taxon>Eukaryota</taxon>
        <taxon>Metazoa</taxon>
        <taxon>Spiralia</taxon>
        <taxon>Lophotrochozoa</taxon>
        <taxon>Platyhelminthes</taxon>
        <taxon>Trematoda</taxon>
        <taxon>Digenea</taxon>
        <taxon>Opisthorchiida</taxon>
        <taxon>Opisthorchiata</taxon>
        <taxon>Opisthorchiidae</taxon>
        <taxon>Opisthorchis</taxon>
    </lineage>
</organism>
<sequence length="215" mass="24352">MLWLQTIAVLCLLSSPSDQSLLKAQTEGSNAHTICQQTMGYFKGVSRAEILSNLESLCEYTNSKDQCLENCEVFLQTIGDAVSELDESATCHILLSFGQGSRPYNVHHESFKHIEKAIILYAYSPLILGDQALFTSARRNVIKWSRAPDQHDEILIPETLLHENYKYLERVYKEYLRYVCQDYNEEDAVKTDQRVDTNVASDGSTLSKTGVVWAC</sequence>
<evidence type="ECO:0000313" key="3">
    <source>
        <dbReference type="Proteomes" id="UP000308267"/>
    </source>
</evidence>
<comment type="caution">
    <text evidence="2">The sequence shown here is derived from an EMBL/GenBank/DDBJ whole genome shotgun (WGS) entry which is preliminary data.</text>
</comment>
<keyword evidence="1" id="KW-0732">Signal</keyword>